<proteinExistence type="inferred from homology"/>
<dbReference type="Proteomes" id="UP000285301">
    <property type="component" value="Unassembled WGS sequence"/>
</dbReference>
<evidence type="ECO:0000259" key="6">
    <source>
        <dbReference type="PROSITE" id="PS00624"/>
    </source>
</evidence>
<dbReference type="GO" id="GO:0050660">
    <property type="term" value="F:flavin adenine dinucleotide binding"/>
    <property type="evidence" value="ECO:0007669"/>
    <property type="project" value="InterPro"/>
</dbReference>
<dbReference type="InterPro" id="IPR000172">
    <property type="entry name" value="GMC_OxRdtase_N"/>
</dbReference>
<keyword evidence="8" id="KW-1185">Reference proteome</keyword>
<dbReference type="PIRSF" id="PIRSF000137">
    <property type="entry name" value="Alcohol_oxidase"/>
    <property type="match status" value="1"/>
</dbReference>
<feature type="binding site" evidence="2">
    <location>
        <begin position="127"/>
        <end position="130"/>
    </location>
    <ligand>
        <name>FAD</name>
        <dbReference type="ChEBI" id="CHEBI:57692"/>
    </ligand>
</feature>
<keyword evidence="4" id="KW-0732">Signal</keyword>
<accession>A0A443RDT5</accession>
<protein>
    <submittedName>
        <fullName evidence="7">Glucose dehydrogenase (Acceptor)-like protein 3</fullName>
    </submittedName>
</protein>
<evidence type="ECO:0000259" key="5">
    <source>
        <dbReference type="PROSITE" id="PS00623"/>
    </source>
</evidence>
<sequence length="645" mass="71647">MVDIATTLPAILPLLAFLYVRNFDQSYTVSRNNWDLEYDFIIVGGGSAGAVLANRLSEISDWKILLLEAGGSDNILSDIPLAAASLQQTPIDWAYQIEPQEASCFGLINRRMHWPRGKVLGGSSVLNYMVYIRGNRRDFDNWVRLGNVGWSYEEVLPYFIKSEDNRDPSIAFNGFHGVGGYLTVSSPPDVTPVGLAFPEAGKFLGYPNIDLNGPIQTGWAIPQGTVRRGARCSTSKAFLLPTKDRPNLHVLTFSYVTKILFNEDKRAIGVQFDRFSLTHVVYVRKEVIVSGGSINSPQLLMLSGIGPADHLNAFGIPIIADLPVGNNLHDHIYPGVHFSLEAKGVSIVQRRVVSLPNIIKYFTSGRGPLTIIGGIEGLGFIKTKYANYSDDFPDFQIHLLSGDISSDDGQNFRRVQGITRELYEQYYLPYTSFDSFSFYPVMLHPKSRGFIRLRSTSPYDPPIIDPKYLTHPDDILSMVDAMKICIAGGLTPAYRKFGSKLFSRIIPGCESYPVLSDEYLACQARTYIQTIYHPVGTCRMGPADDERSVVDPELRVLGGVKGLRVVDGSIMPVITSGNTNAPIIMIAEKISDLIKGVQLPPMRFPGGDIKRMSVGQINYTKIYEIFEEAKQEFAALTNMQKRVNK</sequence>
<feature type="binding site" evidence="2">
    <location>
        <position position="568"/>
    </location>
    <ligand>
        <name>FAD</name>
        <dbReference type="ChEBI" id="CHEBI:57692"/>
    </ligand>
</feature>
<dbReference type="SUPFAM" id="SSF54373">
    <property type="entry name" value="FAD-linked reductases, C-terminal domain"/>
    <property type="match status" value="1"/>
</dbReference>
<gene>
    <name evidence="7" type="ORF">B4U79_08931</name>
</gene>
<comment type="caution">
    <text evidence="7">The sequence shown here is derived from an EMBL/GenBank/DDBJ whole genome shotgun (WGS) entry which is preliminary data.</text>
</comment>
<feature type="domain" description="Glucose-methanol-choline oxidoreductase N-terminal" evidence="5">
    <location>
        <begin position="117"/>
        <end position="140"/>
    </location>
</feature>
<comment type="similarity">
    <text evidence="1 3">Belongs to the GMC oxidoreductase family.</text>
</comment>
<feature type="binding site" evidence="2">
    <location>
        <position position="119"/>
    </location>
    <ligand>
        <name>FAD</name>
        <dbReference type="ChEBI" id="CHEBI:57692"/>
    </ligand>
</feature>
<dbReference type="PANTHER" id="PTHR11552:SF227">
    <property type="entry name" value="GLUCOSE DEHYDROGENASE [FAD, QUINONE]-LIKE PROTEIN"/>
    <property type="match status" value="1"/>
</dbReference>
<evidence type="ECO:0000256" key="2">
    <source>
        <dbReference type="PIRSR" id="PIRSR000137-2"/>
    </source>
</evidence>
<dbReference type="PROSITE" id="PS00623">
    <property type="entry name" value="GMC_OXRED_1"/>
    <property type="match status" value="1"/>
</dbReference>
<dbReference type="PROSITE" id="PS00624">
    <property type="entry name" value="GMC_OXRED_2"/>
    <property type="match status" value="1"/>
</dbReference>
<evidence type="ECO:0000313" key="8">
    <source>
        <dbReference type="Proteomes" id="UP000285301"/>
    </source>
</evidence>
<dbReference type="STRING" id="1965070.A0A443RDT5"/>
<feature type="binding site" evidence="2">
    <location>
        <position position="256"/>
    </location>
    <ligand>
        <name>FAD</name>
        <dbReference type="ChEBI" id="CHEBI:57692"/>
    </ligand>
</feature>
<organism evidence="7 8">
    <name type="scientific">Dinothrombium tinctorium</name>
    <dbReference type="NCBI Taxonomy" id="1965070"/>
    <lineage>
        <taxon>Eukaryota</taxon>
        <taxon>Metazoa</taxon>
        <taxon>Ecdysozoa</taxon>
        <taxon>Arthropoda</taxon>
        <taxon>Chelicerata</taxon>
        <taxon>Arachnida</taxon>
        <taxon>Acari</taxon>
        <taxon>Acariformes</taxon>
        <taxon>Trombidiformes</taxon>
        <taxon>Prostigmata</taxon>
        <taxon>Anystina</taxon>
        <taxon>Parasitengona</taxon>
        <taxon>Trombidioidea</taxon>
        <taxon>Trombidiidae</taxon>
        <taxon>Dinothrombium</taxon>
    </lineage>
</organism>
<dbReference type="GO" id="GO:0016614">
    <property type="term" value="F:oxidoreductase activity, acting on CH-OH group of donors"/>
    <property type="evidence" value="ECO:0007669"/>
    <property type="project" value="InterPro"/>
</dbReference>
<dbReference type="InterPro" id="IPR036188">
    <property type="entry name" value="FAD/NAD-bd_sf"/>
</dbReference>
<dbReference type="AlphaFoldDB" id="A0A443RDT5"/>
<dbReference type="Pfam" id="PF05199">
    <property type="entry name" value="GMC_oxred_C"/>
    <property type="match status" value="1"/>
</dbReference>
<name>A0A443RDT5_9ACAR</name>
<dbReference type="Gene3D" id="3.30.560.10">
    <property type="entry name" value="Glucose Oxidase, domain 3"/>
    <property type="match status" value="1"/>
</dbReference>
<evidence type="ECO:0000313" key="7">
    <source>
        <dbReference type="EMBL" id="RWS13445.1"/>
    </source>
</evidence>
<dbReference type="Pfam" id="PF00732">
    <property type="entry name" value="GMC_oxred_N"/>
    <property type="match status" value="1"/>
</dbReference>
<dbReference type="InterPro" id="IPR007867">
    <property type="entry name" value="GMC_OxRtase_C"/>
</dbReference>
<feature type="chain" id="PRO_5019350630" evidence="4">
    <location>
        <begin position="17"/>
        <end position="645"/>
    </location>
</feature>
<feature type="domain" description="Glucose-methanol-choline oxidoreductase N-terminal" evidence="6">
    <location>
        <begin position="292"/>
        <end position="306"/>
    </location>
</feature>
<comment type="cofactor">
    <cofactor evidence="2">
        <name>FAD</name>
        <dbReference type="ChEBI" id="CHEBI:57692"/>
    </cofactor>
</comment>
<dbReference type="Gene3D" id="3.50.50.60">
    <property type="entry name" value="FAD/NAD(P)-binding domain"/>
    <property type="match status" value="1"/>
</dbReference>
<feature type="signal peptide" evidence="4">
    <location>
        <begin position="1"/>
        <end position="16"/>
    </location>
</feature>
<evidence type="ECO:0000256" key="4">
    <source>
        <dbReference type="SAM" id="SignalP"/>
    </source>
</evidence>
<dbReference type="EMBL" id="NCKU01000990">
    <property type="protein sequence ID" value="RWS13445.1"/>
    <property type="molecule type" value="Genomic_DNA"/>
</dbReference>
<keyword evidence="2 3" id="KW-0274">FAD</keyword>
<evidence type="ECO:0000256" key="3">
    <source>
        <dbReference type="RuleBase" id="RU003968"/>
    </source>
</evidence>
<dbReference type="OrthoDB" id="269227at2759"/>
<dbReference type="SUPFAM" id="SSF51905">
    <property type="entry name" value="FAD/NAD(P)-binding domain"/>
    <property type="match status" value="1"/>
</dbReference>
<reference evidence="7 8" key="1">
    <citation type="journal article" date="2018" name="Gigascience">
        <title>Genomes of trombidid mites reveal novel predicted allergens and laterally-transferred genes associated with secondary metabolism.</title>
        <authorList>
            <person name="Dong X."/>
            <person name="Chaisiri K."/>
            <person name="Xia D."/>
            <person name="Armstrong S.D."/>
            <person name="Fang Y."/>
            <person name="Donnelly M.J."/>
            <person name="Kadowaki T."/>
            <person name="McGarry J.W."/>
            <person name="Darby A.C."/>
            <person name="Makepeace B.L."/>
        </authorList>
    </citation>
    <scope>NUCLEOTIDE SEQUENCE [LARGE SCALE GENOMIC DNA]</scope>
    <source>
        <strain evidence="7">UoL-WK</strain>
    </source>
</reference>
<keyword evidence="3" id="KW-0285">Flavoprotein</keyword>
<dbReference type="InterPro" id="IPR012132">
    <property type="entry name" value="GMC_OxRdtase"/>
</dbReference>
<dbReference type="PANTHER" id="PTHR11552">
    <property type="entry name" value="GLUCOSE-METHANOL-CHOLINE GMC OXIDOREDUCTASE"/>
    <property type="match status" value="1"/>
</dbReference>
<evidence type="ECO:0000256" key="1">
    <source>
        <dbReference type="ARBA" id="ARBA00010790"/>
    </source>
</evidence>